<name>A0A4Z2B3R2_9TELE</name>
<feature type="compositionally biased region" description="Low complexity" evidence="18">
    <location>
        <begin position="740"/>
        <end position="766"/>
    </location>
</feature>
<dbReference type="AlphaFoldDB" id="A0A4Z2B3R2"/>
<gene>
    <name evidence="20" type="ORF">fugu_007221</name>
</gene>
<sequence length="1245" mass="134463">MLKIKLVSDRRHKILLAGEYIWCVSSDRSVQEVSCQCRVIGSVIALELSFITAPLPPAQREASKEGGRRKVVTILFEDKRLLRRSCNLYRCPEPIGNAVDISVFQSVLRELPVDLWPCPAVLLPPPLVYRKPENVPYSHSNQRPRPFDQPSPHCEQTMASKRKSTIPCMIPSKTVRPVEEVEPDPPAVPHHSRISGDRRSPLDSAEASKSERAETLKEGIGTYTCKLCNFETHDLNLFLDHVYSGHLDFRADPSFFCVNCGVSAPKFEGLALHNARVHPSTLNTTLQLKKKDRRVVVEQNLMAGGETCKDGEIYITKTPIMRMLKGKSEPKRIVVSHSVTSEPSTELPSSVASRETEKNGGAPVNVTHVSTIVHNGTNKVTLPSAIQIVNGSGALPLLKTPITQVVSVVQSRNIHQSAPITAASANISSTSSPRSSKNLPKVMIPLSSIPTYSASMDSSSFLKTSFNKFPYPTKAELCYLTVVTKFPEEQIKIWFTAQRLKQGISWSPEEIEEARRKMFNTIIQTAPSSSQNQTQSQCSAAPPTITVLPASLGATGIPHILQGSLVSQGGVIVAPPVLANGIQVSSAPVALAVTPKPQAAAHPMLQARPAAALVADKGVGMVVGTVGSSSTGSTVVSSHSSQSGGGVVSSLTSVINLSLSQSSAKTNAVNGKRGGASTDCSDKSNSTQKRQPTATLTPVTAKAERRTERGTTPTITLPVHTEMKPTAAATDSPTIRMDEASSPASKSSSPSPAATSSSASGSRTPISAFLDPSFYKGKKSQEQLGALKDSFLLCQFPDQDEVERLITLTGLTVREVRKWFSDRRYHFRNLKGIRSGTGAPSKSGTVGGTGSGSSTPGSGGSANSHDQSDTPQQNSSPVSPTPSQTPTSPTTPSRRLPRAPSPDFTAIRYKEREPHQIRALEASFAQNPELKGEEVERLRTETKMTRREIHGWFAERRKRVAAEKKREEAEQVLLGEEETDETEVSSGKPKVNPIKINLKMLKVTEANGKAEDGSDHPAPQHQAGSTSTLSRSHGAAHPSTVTPKSTKPTVIRGKKTVEQLEMLKQVYVRTQWPSATQYDELISGTGLPRPEVVRWFGDCRYMQKNGQLKWLEAYQTMALAEDSKKGNIQVLQAHLNIHGRLEESQLQELVAASGLTGDLVRHWFLKQASFSRMEQAAAAQVAVPRPVVPGVAAESQTTGSSPLEPQAGRGTEDKMEQSVCGVTPGALEAKAARIVNPVKGISERD</sequence>
<evidence type="ECO:0000256" key="3">
    <source>
        <dbReference type="ARBA" id="ARBA00007440"/>
    </source>
</evidence>
<keyword evidence="4" id="KW-0678">Repressor</keyword>
<comment type="caution">
    <text evidence="20">The sequence shown here is derived from an EMBL/GenBank/DDBJ whole genome shotgun (WGS) entry which is preliminary data.</text>
</comment>
<evidence type="ECO:0000313" key="20">
    <source>
        <dbReference type="EMBL" id="TNM86991.1"/>
    </source>
</evidence>
<feature type="DNA-binding region" description="Homeobox" evidence="16">
    <location>
        <begin position="917"/>
        <end position="964"/>
    </location>
</feature>
<accession>A0A4Z2B3R2</accession>
<dbReference type="GO" id="GO:0008270">
    <property type="term" value="F:zinc ion binding"/>
    <property type="evidence" value="ECO:0007669"/>
    <property type="project" value="UniProtKB-KW"/>
</dbReference>
<dbReference type="EMBL" id="SWLE01000020">
    <property type="protein sequence ID" value="TNM86991.1"/>
    <property type="molecule type" value="Genomic_DNA"/>
</dbReference>
<dbReference type="Gene3D" id="1.10.10.60">
    <property type="entry name" value="Homeodomain-like"/>
    <property type="match status" value="5"/>
</dbReference>
<dbReference type="SMART" id="SM00389">
    <property type="entry name" value="HOX"/>
    <property type="match status" value="4"/>
</dbReference>
<evidence type="ECO:0000256" key="10">
    <source>
        <dbReference type="ARBA" id="ARBA00022833"/>
    </source>
</evidence>
<feature type="region of interest" description="Disordered" evidence="18">
    <location>
        <begin position="134"/>
        <end position="213"/>
    </location>
</feature>
<dbReference type="FunFam" id="1.10.10.60:FF:000212">
    <property type="entry name" value="Zinc fingers and homeoboxes protein 3"/>
    <property type="match status" value="1"/>
</dbReference>
<feature type="DNA-binding region" description="Homeobox" evidence="16">
    <location>
        <begin position="464"/>
        <end position="506"/>
    </location>
</feature>
<dbReference type="InterPro" id="IPR001356">
    <property type="entry name" value="HD"/>
</dbReference>
<feature type="compositionally biased region" description="Polar residues" evidence="18">
    <location>
        <begin position="683"/>
        <end position="698"/>
    </location>
</feature>
<dbReference type="Gene3D" id="3.30.160.60">
    <property type="entry name" value="Classic Zinc Finger"/>
    <property type="match status" value="1"/>
</dbReference>
<comment type="function">
    <text evidence="1">Sequence-specific transcription factor which is part of a developmental regulatory system that provides cells with specific positional identities on the anterior-posterior axis.</text>
</comment>
<feature type="region of interest" description="Disordered" evidence="18">
    <location>
        <begin position="663"/>
        <end position="766"/>
    </location>
</feature>
<keyword evidence="9" id="KW-0221">Differentiation</keyword>
<evidence type="ECO:0000256" key="8">
    <source>
        <dbReference type="ARBA" id="ARBA00022771"/>
    </source>
</evidence>
<dbReference type="GO" id="GO:0003677">
    <property type="term" value="F:DNA binding"/>
    <property type="evidence" value="ECO:0007669"/>
    <property type="project" value="UniProtKB-UniRule"/>
</dbReference>
<evidence type="ECO:0000256" key="15">
    <source>
        <dbReference type="ARBA" id="ARBA00023242"/>
    </source>
</evidence>
<feature type="region of interest" description="Disordered" evidence="18">
    <location>
        <begin position="832"/>
        <end position="904"/>
    </location>
</feature>
<evidence type="ECO:0000256" key="4">
    <source>
        <dbReference type="ARBA" id="ARBA00022491"/>
    </source>
</evidence>
<feature type="region of interest" description="Disordered" evidence="18">
    <location>
        <begin position="1192"/>
        <end position="1218"/>
    </location>
</feature>
<evidence type="ECO:0000256" key="2">
    <source>
        <dbReference type="ARBA" id="ARBA00004123"/>
    </source>
</evidence>
<evidence type="ECO:0000256" key="14">
    <source>
        <dbReference type="ARBA" id="ARBA00023163"/>
    </source>
</evidence>
<keyword evidence="6" id="KW-0479">Metal-binding</keyword>
<keyword evidence="15 16" id="KW-0539">Nucleus</keyword>
<keyword evidence="10" id="KW-0862">Zinc</keyword>
<feature type="compositionally biased region" description="Low complexity" evidence="18">
    <location>
        <begin position="1038"/>
        <end position="1049"/>
    </location>
</feature>
<evidence type="ECO:0000256" key="6">
    <source>
        <dbReference type="ARBA" id="ARBA00022723"/>
    </source>
</evidence>
<evidence type="ECO:0000256" key="12">
    <source>
        <dbReference type="ARBA" id="ARBA00023125"/>
    </source>
</evidence>
<evidence type="ECO:0000256" key="5">
    <source>
        <dbReference type="ARBA" id="ARBA00022553"/>
    </source>
</evidence>
<keyword evidence="5" id="KW-0597">Phosphoprotein</keyword>
<feature type="DNA-binding region" description="Homeobox" evidence="16">
    <location>
        <begin position="1048"/>
        <end position="1107"/>
    </location>
</feature>
<dbReference type="PANTHER" id="PTHR15467">
    <property type="entry name" value="ZINC-FINGERS AND HOMEOBOXES RELATED"/>
    <property type="match status" value="1"/>
</dbReference>
<dbReference type="FunFam" id="3.30.160.60:FF:002779">
    <property type="entry name" value="Zinc fingers and homeoboxes 3"/>
    <property type="match status" value="1"/>
</dbReference>
<feature type="region of interest" description="Disordered" evidence="18">
    <location>
        <begin position="1008"/>
        <end position="1049"/>
    </location>
</feature>
<evidence type="ECO:0000256" key="9">
    <source>
        <dbReference type="ARBA" id="ARBA00022782"/>
    </source>
</evidence>
<feature type="domain" description="Homeobox" evidence="19">
    <location>
        <begin position="780"/>
        <end position="830"/>
    </location>
</feature>
<feature type="DNA-binding region" description="Homeobox" evidence="16">
    <location>
        <begin position="782"/>
        <end position="831"/>
    </location>
</feature>
<comment type="similarity">
    <text evidence="3">Belongs to the ZHX family.</text>
</comment>
<proteinExistence type="inferred from homology"/>
<keyword evidence="11" id="KW-0805">Transcription regulation</keyword>
<keyword evidence="14" id="KW-0804">Transcription</keyword>
<feature type="compositionally biased region" description="Basic and acidic residues" evidence="18">
    <location>
        <begin position="194"/>
        <end position="213"/>
    </location>
</feature>
<feature type="compositionally biased region" description="Polar residues" evidence="18">
    <location>
        <begin position="337"/>
        <end position="353"/>
    </location>
</feature>
<dbReference type="PANTHER" id="PTHR15467:SF6">
    <property type="entry name" value="ZINC FINGERS AND HOMEOBOXES PROTEIN 3"/>
    <property type="match status" value="1"/>
</dbReference>
<feature type="domain" description="Homeobox" evidence="19">
    <location>
        <begin position="1046"/>
        <end position="1106"/>
    </location>
</feature>
<dbReference type="CDD" id="cd00086">
    <property type="entry name" value="homeodomain"/>
    <property type="match status" value="4"/>
</dbReference>
<feature type="domain" description="Homeobox" evidence="19">
    <location>
        <begin position="915"/>
        <end position="963"/>
    </location>
</feature>
<comment type="subcellular location">
    <subcellularLocation>
        <location evidence="2 16 17">Nucleus</location>
    </subcellularLocation>
</comment>
<dbReference type="GO" id="GO:0005634">
    <property type="term" value="C:nucleus"/>
    <property type="evidence" value="ECO:0007669"/>
    <property type="project" value="UniProtKB-SubCell"/>
</dbReference>
<dbReference type="Pfam" id="PF18387">
    <property type="entry name" value="zf_C2H2_ZHX"/>
    <property type="match status" value="1"/>
</dbReference>
<evidence type="ECO:0000256" key="16">
    <source>
        <dbReference type="PROSITE-ProRule" id="PRU00108"/>
    </source>
</evidence>
<keyword evidence="21" id="KW-1185">Reference proteome</keyword>
<dbReference type="InterPro" id="IPR041057">
    <property type="entry name" value="ZHX_Znf_C2H2"/>
</dbReference>
<dbReference type="Proteomes" id="UP000516260">
    <property type="component" value="Chromosome 7"/>
</dbReference>
<evidence type="ECO:0000256" key="11">
    <source>
        <dbReference type="ARBA" id="ARBA00023015"/>
    </source>
</evidence>
<evidence type="ECO:0000256" key="18">
    <source>
        <dbReference type="SAM" id="MobiDB-lite"/>
    </source>
</evidence>
<keyword evidence="13 16" id="KW-0371">Homeobox</keyword>
<feature type="compositionally biased region" description="Polar residues" evidence="18">
    <location>
        <begin position="1022"/>
        <end position="1031"/>
    </location>
</feature>
<evidence type="ECO:0000256" key="7">
    <source>
        <dbReference type="ARBA" id="ARBA00022737"/>
    </source>
</evidence>
<dbReference type="SMART" id="SM00355">
    <property type="entry name" value="ZnF_C2H2"/>
    <property type="match status" value="2"/>
</dbReference>
<dbReference type="InterPro" id="IPR036236">
    <property type="entry name" value="Znf_C2H2_sf"/>
</dbReference>
<keyword evidence="12 16" id="KW-0238">DNA-binding</keyword>
<evidence type="ECO:0000259" key="19">
    <source>
        <dbReference type="PROSITE" id="PS50071"/>
    </source>
</evidence>
<dbReference type="GO" id="GO:0030154">
    <property type="term" value="P:cell differentiation"/>
    <property type="evidence" value="ECO:0007669"/>
    <property type="project" value="UniProtKB-KW"/>
</dbReference>
<dbReference type="InterPro" id="IPR013087">
    <property type="entry name" value="Znf_C2H2_type"/>
</dbReference>
<dbReference type="SUPFAM" id="SSF46689">
    <property type="entry name" value="Homeodomain-like"/>
    <property type="match status" value="4"/>
</dbReference>
<feature type="compositionally biased region" description="Low complexity" evidence="18">
    <location>
        <begin position="852"/>
        <end position="894"/>
    </location>
</feature>
<organism evidence="20 21">
    <name type="scientific">Takifugu bimaculatus</name>
    <dbReference type="NCBI Taxonomy" id="433685"/>
    <lineage>
        <taxon>Eukaryota</taxon>
        <taxon>Metazoa</taxon>
        <taxon>Chordata</taxon>
        <taxon>Craniata</taxon>
        <taxon>Vertebrata</taxon>
        <taxon>Euteleostomi</taxon>
        <taxon>Actinopterygii</taxon>
        <taxon>Neopterygii</taxon>
        <taxon>Teleostei</taxon>
        <taxon>Neoteleostei</taxon>
        <taxon>Acanthomorphata</taxon>
        <taxon>Eupercaria</taxon>
        <taxon>Tetraodontiformes</taxon>
        <taxon>Tetradontoidea</taxon>
        <taxon>Tetraodontidae</taxon>
        <taxon>Takifugu</taxon>
    </lineage>
</organism>
<evidence type="ECO:0000256" key="1">
    <source>
        <dbReference type="ARBA" id="ARBA00003263"/>
    </source>
</evidence>
<dbReference type="InterPro" id="IPR009057">
    <property type="entry name" value="Homeodomain-like_sf"/>
</dbReference>
<dbReference type="GO" id="GO:0000981">
    <property type="term" value="F:DNA-binding transcription factor activity, RNA polymerase II-specific"/>
    <property type="evidence" value="ECO:0007669"/>
    <property type="project" value="TreeGrafter"/>
</dbReference>
<keyword evidence="7" id="KW-0677">Repeat</keyword>
<feature type="domain" description="Homeobox" evidence="19">
    <location>
        <begin position="462"/>
        <end position="505"/>
    </location>
</feature>
<feature type="region of interest" description="Disordered" evidence="18">
    <location>
        <begin position="336"/>
        <end position="363"/>
    </location>
</feature>
<reference evidence="20 21" key="1">
    <citation type="submission" date="2019-04" db="EMBL/GenBank/DDBJ databases">
        <title>The sequence and de novo assembly of Takifugu bimaculatus genome using PacBio and Hi-C technologies.</title>
        <authorList>
            <person name="Xu P."/>
            <person name="Liu B."/>
            <person name="Zhou Z."/>
        </authorList>
    </citation>
    <scope>NUCLEOTIDE SEQUENCE [LARGE SCALE GENOMIC DNA]</scope>
    <source>
        <strain evidence="20">TB-2018</strain>
        <tissue evidence="20">Muscle</tissue>
    </source>
</reference>
<keyword evidence="8" id="KW-0863">Zinc-finger</keyword>
<feature type="compositionally biased region" description="Polar residues" evidence="18">
    <location>
        <begin position="1194"/>
        <end position="1203"/>
    </location>
</feature>
<protein>
    <recommendedName>
        <fullName evidence="19">Homeobox domain-containing protein</fullName>
    </recommendedName>
</protein>
<evidence type="ECO:0000256" key="17">
    <source>
        <dbReference type="RuleBase" id="RU000682"/>
    </source>
</evidence>
<dbReference type="Pfam" id="PF00046">
    <property type="entry name" value="Homeodomain"/>
    <property type="match status" value="3"/>
</dbReference>
<dbReference type="SUPFAM" id="SSF57667">
    <property type="entry name" value="beta-beta-alpha zinc fingers"/>
    <property type="match status" value="1"/>
</dbReference>
<evidence type="ECO:0000256" key="13">
    <source>
        <dbReference type="ARBA" id="ARBA00023155"/>
    </source>
</evidence>
<evidence type="ECO:0000313" key="21">
    <source>
        <dbReference type="Proteomes" id="UP000516260"/>
    </source>
</evidence>
<dbReference type="PROSITE" id="PS50071">
    <property type="entry name" value="HOMEOBOX_2"/>
    <property type="match status" value="4"/>
</dbReference>
<dbReference type="FunFam" id="1.10.10.60:FF:000062">
    <property type="entry name" value="zinc fingers and homeoboxes protein 3"/>
    <property type="match status" value="1"/>
</dbReference>